<feature type="compositionally biased region" description="Low complexity" evidence="1">
    <location>
        <begin position="423"/>
        <end position="432"/>
    </location>
</feature>
<proteinExistence type="predicted"/>
<accession>A0A7Z0DTS6</accession>
<feature type="compositionally biased region" description="Basic and acidic residues" evidence="1">
    <location>
        <begin position="193"/>
        <end position="218"/>
    </location>
</feature>
<protein>
    <recommendedName>
        <fullName evidence="4">Mobilization protein</fullName>
    </recommendedName>
</protein>
<reference evidence="2 3" key="1">
    <citation type="submission" date="2020-07" db="EMBL/GenBank/DDBJ databases">
        <title>Sequencing the genomes of 1000 actinobacteria strains.</title>
        <authorList>
            <person name="Klenk H.-P."/>
        </authorList>
    </citation>
    <scope>NUCLEOTIDE SEQUENCE [LARGE SCALE GENOMIC DNA]</scope>
    <source>
        <strain evidence="2 3">DSM 26487</strain>
    </source>
</reference>
<dbReference type="AlphaFoldDB" id="A0A7Z0DTS6"/>
<gene>
    <name evidence="2" type="ORF">BJ988_005942</name>
</gene>
<feature type="region of interest" description="Disordered" evidence="1">
    <location>
        <begin position="526"/>
        <end position="587"/>
    </location>
</feature>
<evidence type="ECO:0000313" key="2">
    <source>
        <dbReference type="EMBL" id="NYI81234.1"/>
    </source>
</evidence>
<organism evidence="2 3">
    <name type="scientific">Nocardioides panzhihuensis</name>
    <dbReference type="NCBI Taxonomy" id="860243"/>
    <lineage>
        <taxon>Bacteria</taxon>
        <taxon>Bacillati</taxon>
        <taxon>Actinomycetota</taxon>
        <taxon>Actinomycetes</taxon>
        <taxon>Propionibacteriales</taxon>
        <taxon>Nocardioidaceae</taxon>
        <taxon>Nocardioides</taxon>
    </lineage>
</organism>
<keyword evidence="3" id="KW-1185">Reference proteome</keyword>
<name>A0A7Z0DTS6_9ACTN</name>
<dbReference type="EMBL" id="JACBZR010000002">
    <property type="protein sequence ID" value="NYI81234.1"/>
    <property type="molecule type" value="Genomic_DNA"/>
</dbReference>
<feature type="region of interest" description="Disordered" evidence="1">
    <location>
        <begin position="410"/>
        <end position="433"/>
    </location>
</feature>
<evidence type="ECO:0008006" key="4">
    <source>
        <dbReference type="Google" id="ProtNLM"/>
    </source>
</evidence>
<feature type="region of interest" description="Disordered" evidence="1">
    <location>
        <begin position="185"/>
        <end position="218"/>
    </location>
</feature>
<feature type="region of interest" description="Disordered" evidence="1">
    <location>
        <begin position="317"/>
        <end position="362"/>
    </location>
</feature>
<evidence type="ECO:0000313" key="3">
    <source>
        <dbReference type="Proteomes" id="UP000564496"/>
    </source>
</evidence>
<comment type="caution">
    <text evidence="2">The sequence shown here is derived from an EMBL/GenBank/DDBJ whole genome shotgun (WGS) entry which is preliminary data.</text>
</comment>
<feature type="compositionally biased region" description="Basic and acidic residues" evidence="1">
    <location>
        <begin position="577"/>
        <end position="587"/>
    </location>
</feature>
<dbReference type="Proteomes" id="UP000564496">
    <property type="component" value="Unassembled WGS sequence"/>
</dbReference>
<evidence type="ECO:0000256" key="1">
    <source>
        <dbReference type="SAM" id="MobiDB-lite"/>
    </source>
</evidence>
<sequence length="587" mass="63001">MIIKEAPRGSRIQGLVYYAFDEKGFTHAHENSHLVAAWDESWKTGEQLSKAELYQLGQELDAPRRLAGHRRNKGDVMHLVMAVDKGVEGERGSDRLLSDEEWHKVARASLAELGLAETPDKAGVPWALVRHSDNHVHLMLTLTREDGTRVNEGELWTSKGVGPGKRLRAIAERFEDEFDLYRTGRGAGTRGLSRGEYERAGRAAEETATRGQAEPREPGIEIPAARSAASYAPTRERLESLLRSAGAQATNEAEFVEALGDAGVLVFPNWGRGARTEAKGYSVALGPAETDGTLVRISGRNVAKDLSLVQLRKRWEQPTEDQAAENAAAWRSAQDASEAGAPARSTKSLGRDAEAATPDEAVEAELWRSSAKVIAGTRKNLEQVPAGDAATWSRIASDAAGTLSVLADRLEPDGRGPLHRASRSLAASAQHQMGAGQPALKQSLIGPAPFATAARAIGGAYLASRGGYAAVFILIAQLGRTAMAIQAAHEQAGRLQHARRAQAAADQLLSAYRDGESRGLVAVAEAQRPAEQANTQSGSAPQRPPTIAEQLAWQKEQAARGNTGTGVPKTPPRPGQRQRDGERGHER</sequence>
<dbReference type="RefSeq" id="WP_179661805.1">
    <property type="nucleotide sequence ID" value="NZ_JACBZR010000002.1"/>
</dbReference>